<dbReference type="Pfam" id="PF00571">
    <property type="entry name" value="CBS"/>
    <property type="match status" value="1"/>
</dbReference>
<gene>
    <name evidence="2" type="ORF">CC85DRAFT_285158</name>
</gene>
<feature type="domain" description="CBS" evidence="1">
    <location>
        <begin position="23"/>
        <end position="69"/>
    </location>
</feature>
<reference evidence="2 3" key="1">
    <citation type="submission" date="2015-03" db="EMBL/GenBank/DDBJ databases">
        <title>Genomics and transcriptomics of the oil-accumulating basidiomycete yeast T. oleaginosus allow insights into substrate utilization and the diverse evolutionary trajectories of mating systems in fungi.</title>
        <authorList>
            <consortium name="DOE Joint Genome Institute"/>
            <person name="Kourist R."/>
            <person name="Kracht O."/>
            <person name="Bracharz F."/>
            <person name="Lipzen A."/>
            <person name="Nolan M."/>
            <person name="Ohm R."/>
            <person name="Grigoriev I."/>
            <person name="Sun S."/>
            <person name="Heitman J."/>
            <person name="Bruck T."/>
            <person name="Nowrousian M."/>
        </authorList>
    </citation>
    <scope>NUCLEOTIDE SEQUENCE [LARGE SCALE GENOMIC DNA]</scope>
    <source>
        <strain evidence="2 3">IBC0246</strain>
    </source>
</reference>
<evidence type="ECO:0000313" key="3">
    <source>
        <dbReference type="Proteomes" id="UP000053611"/>
    </source>
</evidence>
<evidence type="ECO:0000313" key="2">
    <source>
        <dbReference type="EMBL" id="KLT42812.1"/>
    </source>
</evidence>
<dbReference type="Proteomes" id="UP000053611">
    <property type="component" value="Unassembled WGS sequence"/>
</dbReference>
<dbReference type="PANTHER" id="PTHR42115">
    <property type="entry name" value="BETA-SYNTHASE (BETA-THIONASE), PUTATIVE (AFU_ORTHOLOGUE AFUA_3G08420)-RELATED"/>
    <property type="match status" value="1"/>
</dbReference>
<protein>
    <recommendedName>
        <fullName evidence="1">CBS domain-containing protein</fullName>
    </recommendedName>
</protein>
<keyword evidence="3" id="KW-1185">Reference proteome</keyword>
<proteinExistence type="predicted"/>
<organism evidence="2 3">
    <name type="scientific">Cutaneotrichosporon oleaginosum</name>
    <dbReference type="NCBI Taxonomy" id="879819"/>
    <lineage>
        <taxon>Eukaryota</taxon>
        <taxon>Fungi</taxon>
        <taxon>Dikarya</taxon>
        <taxon>Basidiomycota</taxon>
        <taxon>Agaricomycotina</taxon>
        <taxon>Tremellomycetes</taxon>
        <taxon>Trichosporonales</taxon>
        <taxon>Trichosporonaceae</taxon>
        <taxon>Cutaneotrichosporon</taxon>
    </lineage>
</organism>
<dbReference type="Gene3D" id="3.10.580.10">
    <property type="entry name" value="CBS-domain"/>
    <property type="match status" value="1"/>
</dbReference>
<dbReference type="InterPro" id="IPR046342">
    <property type="entry name" value="CBS_dom_sf"/>
</dbReference>
<dbReference type="PANTHER" id="PTHR42115:SF1">
    <property type="entry name" value="BETA-SYNTHASE (BETA-THIONASE), PUTATIVE (AFU_ORTHOLOGUE AFUA_3G08420)-RELATED"/>
    <property type="match status" value="1"/>
</dbReference>
<sequence length="158" mass="17557">MADRETTPTASVASGAKYRGAVVEDLQLPPAFCLPKDAPLSFALEAAYERDFDQLPVLNSNRRPIGYLNVPAIKRKFEAGETRETDIISSHMTHFPTTSRRHPYSVITPDTPLETLESFFLTNGTDFALVTDAERNWVLAVATKDDLQEFVKRRGGGI</sequence>
<dbReference type="RefSeq" id="XP_018279303.1">
    <property type="nucleotide sequence ID" value="XM_018422996.1"/>
</dbReference>
<name>A0A0J0XP29_9TREE</name>
<evidence type="ECO:0000259" key="1">
    <source>
        <dbReference type="Pfam" id="PF00571"/>
    </source>
</evidence>
<accession>A0A0J0XP29</accession>
<dbReference type="OrthoDB" id="2536440at2759"/>
<dbReference type="AlphaFoldDB" id="A0A0J0XP29"/>
<dbReference type="EMBL" id="KQ087201">
    <property type="protein sequence ID" value="KLT42812.1"/>
    <property type="molecule type" value="Genomic_DNA"/>
</dbReference>
<dbReference type="SUPFAM" id="SSF54631">
    <property type="entry name" value="CBS-domain pair"/>
    <property type="match status" value="1"/>
</dbReference>
<dbReference type="InterPro" id="IPR000644">
    <property type="entry name" value="CBS_dom"/>
</dbReference>
<dbReference type="GeneID" id="28983599"/>